<keyword evidence="2" id="KW-0540">Nuclease</keyword>
<dbReference type="KEGG" id="mkn:MKAN_25635"/>
<evidence type="ECO:0000259" key="6">
    <source>
        <dbReference type="Pfam" id="PF13470"/>
    </source>
</evidence>
<dbReference type="AlphaFoldDB" id="U5WWJ2"/>
<evidence type="ECO:0000256" key="1">
    <source>
        <dbReference type="ARBA" id="ARBA00001946"/>
    </source>
</evidence>
<dbReference type="Proteomes" id="UP000017786">
    <property type="component" value="Chromosome"/>
</dbReference>
<evidence type="ECO:0000256" key="2">
    <source>
        <dbReference type="ARBA" id="ARBA00022722"/>
    </source>
</evidence>
<dbReference type="Pfam" id="PF13470">
    <property type="entry name" value="PIN_3"/>
    <property type="match status" value="1"/>
</dbReference>
<keyword evidence="4" id="KW-0378">Hydrolase</keyword>
<evidence type="ECO:0000259" key="7">
    <source>
        <dbReference type="Pfam" id="PF26343"/>
    </source>
</evidence>
<dbReference type="GO" id="GO:0004518">
    <property type="term" value="F:nuclease activity"/>
    <property type="evidence" value="ECO:0007669"/>
    <property type="project" value="UniProtKB-KW"/>
</dbReference>
<proteinExistence type="predicted"/>
<feature type="domain" description="VapC50 C-terminal" evidence="7">
    <location>
        <begin position="128"/>
        <end position="181"/>
    </location>
</feature>
<reference evidence="8 9" key="1">
    <citation type="submission" date="2013-10" db="EMBL/GenBank/DDBJ databases">
        <title>Genome sequence of Mycobacterium kansasii.</title>
        <authorList>
            <consortium name="McGill University Mycobacterium genome consortium"/>
            <person name="Veyrier F.J."/>
            <person name="Behr M.A."/>
        </authorList>
    </citation>
    <scope>NUCLEOTIDE SEQUENCE [LARGE SCALE GENOMIC DNA]</scope>
    <source>
        <strain evidence="8 9">ATCC 12478</strain>
    </source>
</reference>
<dbReference type="GO" id="GO:0003677">
    <property type="term" value="F:DNA binding"/>
    <property type="evidence" value="ECO:0007669"/>
    <property type="project" value="UniProtKB-KW"/>
</dbReference>
<dbReference type="GO" id="GO:0046872">
    <property type="term" value="F:metal ion binding"/>
    <property type="evidence" value="ECO:0007669"/>
    <property type="project" value="UniProtKB-KW"/>
</dbReference>
<evidence type="ECO:0000256" key="3">
    <source>
        <dbReference type="ARBA" id="ARBA00022723"/>
    </source>
</evidence>
<gene>
    <name evidence="8" type="ORF">MKAN_25635</name>
</gene>
<dbReference type="InterPro" id="IPR058652">
    <property type="entry name" value="VapC50_C"/>
</dbReference>
<dbReference type="GO" id="GO:0016787">
    <property type="term" value="F:hydrolase activity"/>
    <property type="evidence" value="ECO:0007669"/>
    <property type="project" value="UniProtKB-KW"/>
</dbReference>
<dbReference type="HOGENOM" id="CLU_096418_0_1_11"/>
<dbReference type="EMBL" id="CP006835">
    <property type="protein sequence ID" value="AGZ53312.1"/>
    <property type="molecule type" value="Genomic_DNA"/>
</dbReference>
<accession>U5WWJ2</accession>
<evidence type="ECO:0000313" key="8">
    <source>
        <dbReference type="EMBL" id="AGZ53312.1"/>
    </source>
</evidence>
<dbReference type="InterPro" id="IPR002716">
    <property type="entry name" value="PIN_dom"/>
</dbReference>
<dbReference type="eggNOG" id="COG1569">
    <property type="taxonomic scope" value="Bacteria"/>
</dbReference>
<protein>
    <submittedName>
        <fullName evidence="8">DNA-binding protein</fullName>
    </submittedName>
</protein>
<keyword evidence="3" id="KW-0479">Metal-binding</keyword>
<comment type="cofactor">
    <cofactor evidence="1">
        <name>Mg(2+)</name>
        <dbReference type="ChEBI" id="CHEBI:18420"/>
    </cofactor>
</comment>
<organism evidence="8 9">
    <name type="scientific">Mycobacterium kansasii ATCC 12478</name>
    <dbReference type="NCBI Taxonomy" id="557599"/>
    <lineage>
        <taxon>Bacteria</taxon>
        <taxon>Bacillati</taxon>
        <taxon>Actinomycetota</taxon>
        <taxon>Actinomycetes</taxon>
        <taxon>Mycobacteriales</taxon>
        <taxon>Mycobacteriaceae</taxon>
        <taxon>Mycobacterium</taxon>
    </lineage>
</organism>
<keyword evidence="5" id="KW-0460">Magnesium</keyword>
<evidence type="ECO:0000256" key="5">
    <source>
        <dbReference type="ARBA" id="ARBA00022842"/>
    </source>
</evidence>
<dbReference type="Pfam" id="PF26343">
    <property type="entry name" value="VapC50_C"/>
    <property type="match status" value="1"/>
</dbReference>
<name>U5WWJ2_MYCKA</name>
<evidence type="ECO:0000313" key="9">
    <source>
        <dbReference type="Proteomes" id="UP000017786"/>
    </source>
</evidence>
<keyword evidence="8" id="KW-0238">DNA-binding</keyword>
<feature type="domain" description="PIN" evidence="6">
    <location>
        <begin position="6"/>
        <end position="109"/>
    </location>
</feature>
<evidence type="ECO:0000256" key="4">
    <source>
        <dbReference type="ARBA" id="ARBA00022801"/>
    </source>
</evidence>
<sequence>MSAFPVVLDACVLAPYPLADMLLRLAVEQTYRPLWSADILAETRRTMVESLGLSEQKADRRLAVMRENFIDAEITGYRDLIPVMKNNDKDKHVLAAAVRERAEVIVTFDLGGFPDDALKEYSIRALHPDDFLLDQLDLYQEATITAIRGMVDSWTNPPFTLDEILIALARRGAPNFAAEARLAFP</sequence>